<protein>
    <submittedName>
        <fullName evidence="2">Uncharacterized protein</fullName>
    </submittedName>
</protein>
<sequence>MRNVTRHLGVGNAKWGVIACYNGANTAPPPRYCMLLASTLLFWALPTPTSLRSLCLIQLFFFCLIDFIVGTVKLGKLLLRGCKIRS</sequence>
<keyword evidence="1" id="KW-0812">Transmembrane</keyword>
<evidence type="ECO:0000313" key="2">
    <source>
        <dbReference type="EMBL" id="KAJ0203058.1"/>
    </source>
</evidence>
<organism evidence="2 3">
    <name type="scientific">Lactuca sativa</name>
    <name type="common">Garden lettuce</name>
    <dbReference type="NCBI Taxonomy" id="4236"/>
    <lineage>
        <taxon>Eukaryota</taxon>
        <taxon>Viridiplantae</taxon>
        <taxon>Streptophyta</taxon>
        <taxon>Embryophyta</taxon>
        <taxon>Tracheophyta</taxon>
        <taxon>Spermatophyta</taxon>
        <taxon>Magnoliopsida</taxon>
        <taxon>eudicotyledons</taxon>
        <taxon>Gunneridae</taxon>
        <taxon>Pentapetalae</taxon>
        <taxon>asterids</taxon>
        <taxon>campanulids</taxon>
        <taxon>Asterales</taxon>
        <taxon>Asteraceae</taxon>
        <taxon>Cichorioideae</taxon>
        <taxon>Cichorieae</taxon>
        <taxon>Lactucinae</taxon>
        <taxon>Lactuca</taxon>
    </lineage>
</organism>
<evidence type="ECO:0000313" key="3">
    <source>
        <dbReference type="Proteomes" id="UP000235145"/>
    </source>
</evidence>
<name>A0A9R1VDG5_LACSA</name>
<gene>
    <name evidence="2" type="ORF">LSAT_V11C500283580</name>
</gene>
<keyword evidence="3" id="KW-1185">Reference proteome</keyword>
<reference evidence="2 3" key="1">
    <citation type="journal article" date="2017" name="Nat. Commun.">
        <title>Genome assembly with in vitro proximity ligation data and whole-genome triplication in lettuce.</title>
        <authorList>
            <person name="Reyes-Chin-Wo S."/>
            <person name="Wang Z."/>
            <person name="Yang X."/>
            <person name="Kozik A."/>
            <person name="Arikit S."/>
            <person name="Song C."/>
            <person name="Xia L."/>
            <person name="Froenicke L."/>
            <person name="Lavelle D.O."/>
            <person name="Truco M.J."/>
            <person name="Xia R."/>
            <person name="Zhu S."/>
            <person name="Xu C."/>
            <person name="Xu H."/>
            <person name="Xu X."/>
            <person name="Cox K."/>
            <person name="Korf I."/>
            <person name="Meyers B.C."/>
            <person name="Michelmore R.W."/>
        </authorList>
    </citation>
    <scope>NUCLEOTIDE SEQUENCE [LARGE SCALE GENOMIC DNA]</scope>
    <source>
        <strain evidence="3">cv. Salinas</strain>
        <tissue evidence="2">Seedlings</tissue>
    </source>
</reference>
<dbReference type="Proteomes" id="UP000235145">
    <property type="component" value="Unassembled WGS sequence"/>
</dbReference>
<keyword evidence="1" id="KW-1133">Transmembrane helix</keyword>
<evidence type="ECO:0000256" key="1">
    <source>
        <dbReference type="SAM" id="Phobius"/>
    </source>
</evidence>
<proteinExistence type="predicted"/>
<dbReference type="EMBL" id="NBSK02000005">
    <property type="protein sequence ID" value="KAJ0203058.1"/>
    <property type="molecule type" value="Genomic_DNA"/>
</dbReference>
<accession>A0A9R1VDG5</accession>
<comment type="caution">
    <text evidence="2">The sequence shown here is derived from an EMBL/GenBank/DDBJ whole genome shotgun (WGS) entry which is preliminary data.</text>
</comment>
<dbReference type="AlphaFoldDB" id="A0A9R1VDG5"/>
<feature type="transmembrane region" description="Helical" evidence="1">
    <location>
        <begin position="57"/>
        <end position="79"/>
    </location>
</feature>
<keyword evidence="1" id="KW-0472">Membrane</keyword>